<sequence length="875" mass="96160">MASPTTSDAPDQISKAIVAFTTEGAFPESETVAALALSPETLSPAIQALEQSRSSLEQEIRQINEETKDDVASWVRNAKSLQEDIIRSKAIANDIIRQSETPDVSGKTIRDVEAKVDFLSQEVQYVQQLNEALRSIQHVNGLLSRAEQASNERRILDSLHLLEETWSAMDALPVSKTCRAVKLLSIRSFELKSGVHDVLDQVWKRLVQVDIGNKVVRIKDKDDGDAMTLSEAVIGLKAYKEVEERMVQLWHNLDVAIISPRMDLTAQSLPSIRRDDDALTLDGETDNSIESLFTDLSAVFGFLAQKLPADLLQILCSVMMEDVTTRIVKVWLDSSIPPALKDVPRFEKVIESAETFCAVLDNLGYSGFDDLKDWVSNAPMVWLAKCRETALDSVRTKLSGGIGSSKPVERVEKQMVSLAEGKELASAGGVAASANDQDWDAGWDDDEGGDDVPGDEKPSTTNSPSPTDEDDGADAWGWDDGPGDDMDDQPAEPETKPEDDVDKQPAEPESKGGDDDDGADAWGWGDEETTDDVPPPEPKPTKTATTVAPKAPAETQTREMVLKETYHVSSMPEPVLNLIFAILEDGATLTVEGNESNPVASAVSGLFGVPSLALALFRAISPYYYSLDEGGSMYLYNDAMHLAERLAEFSSGWRSRKDLSKKARDMLRLDGDVESLQSFANRAYSTEMNTQKTVVRDLMGGTYSLMQQGDMESCIDSGIARIQAMAATWDGILARSVWCQAVGSLVEALAVKIISDVMDMTSIGQDEAFGLANTIAKTTVLDDLFLPSRLAGRAREEGEVAATAQYAPSWLRLQYLLEVLQSNLNDVRYLWFESELSLYFSADEVVELMNMSFEVNARSREVVREIMQRPHPRQA</sequence>
<dbReference type="PANTHER" id="PTHR12205">
    <property type="entry name" value="CENTROMERE/KINETOCHORE PROTEIN ZW10"/>
    <property type="match status" value="1"/>
</dbReference>
<dbReference type="GO" id="GO:1990423">
    <property type="term" value="C:RZZ complex"/>
    <property type="evidence" value="ECO:0007669"/>
    <property type="project" value="TreeGrafter"/>
</dbReference>
<feature type="domain" description="ZW10 C-terminal helical" evidence="3">
    <location>
        <begin position="714"/>
        <end position="858"/>
    </location>
</feature>
<dbReference type="Proteomes" id="UP001187682">
    <property type="component" value="Unassembled WGS sequence"/>
</dbReference>
<reference evidence="4" key="1">
    <citation type="submission" date="2018-03" db="EMBL/GenBank/DDBJ databases">
        <authorList>
            <person name="Guldener U."/>
        </authorList>
    </citation>
    <scope>NUCLEOTIDE SEQUENCE</scope>
</reference>
<dbReference type="AlphaFoldDB" id="A0AAE8MRN8"/>
<dbReference type="Gene3D" id="1.10.357.150">
    <property type="match status" value="1"/>
</dbReference>
<evidence type="ECO:0000313" key="5">
    <source>
        <dbReference type="Proteomes" id="UP001187682"/>
    </source>
</evidence>
<organism evidence="4 5">
    <name type="scientific">Cephalotrichum gorgonifer</name>
    <dbReference type="NCBI Taxonomy" id="2041049"/>
    <lineage>
        <taxon>Eukaryota</taxon>
        <taxon>Fungi</taxon>
        <taxon>Dikarya</taxon>
        <taxon>Ascomycota</taxon>
        <taxon>Pezizomycotina</taxon>
        <taxon>Sordariomycetes</taxon>
        <taxon>Hypocreomycetidae</taxon>
        <taxon>Microascales</taxon>
        <taxon>Microascaceae</taxon>
        <taxon>Cephalotrichum</taxon>
    </lineage>
</organism>
<evidence type="ECO:0000259" key="3">
    <source>
        <dbReference type="Pfam" id="PF22766"/>
    </source>
</evidence>
<feature type="compositionally biased region" description="Low complexity" evidence="2">
    <location>
        <begin position="541"/>
        <end position="555"/>
    </location>
</feature>
<evidence type="ECO:0000313" key="4">
    <source>
        <dbReference type="EMBL" id="SPN98973.1"/>
    </source>
</evidence>
<dbReference type="Pfam" id="PF22766">
    <property type="entry name" value="ZW10_C2"/>
    <property type="match status" value="1"/>
</dbReference>
<evidence type="ECO:0000256" key="2">
    <source>
        <dbReference type="SAM" id="MobiDB-lite"/>
    </source>
</evidence>
<dbReference type="GO" id="GO:0005737">
    <property type="term" value="C:cytoplasm"/>
    <property type="evidence" value="ECO:0007669"/>
    <property type="project" value="GOC"/>
</dbReference>
<keyword evidence="1" id="KW-0175">Coiled coil</keyword>
<proteinExistence type="predicted"/>
<feature type="coiled-coil region" evidence="1">
    <location>
        <begin position="46"/>
        <end position="84"/>
    </location>
</feature>
<gene>
    <name evidence="4" type="ORF">DNG_02012</name>
</gene>
<name>A0AAE8MRN8_9PEZI</name>
<feature type="compositionally biased region" description="Acidic residues" evidence="2">
    <location>
        <begin position="437"/>
        <end position="453"/>
    </location>
</feature>
<comment type="caution">
    <text evidence="4">The sequence shown here is derived from an EMBL/GenBank/DDBJ whole genome shotgun (WGS) entry which is preliminary data.</text>
</comment>
<feature type="compositionally biased region" description="Acidic residues" evidence="2">
    <location>
        <begin position="514"/>
        <end position="531"/>
    </location>
</feature>
<accession>A0AAE8MRN8</accession>
<keyword evidence="5" id="KW-1185">Reference proteome</keyword>
<dbReference type="InterPro" id="IPR046362">
    <property type="entry name" value="Zw10/DSL1_C_sf"/>
</dbReference>
<dbReference type="GO" id="GO:0007094">
    <property type="term" value="P:mitotic spindle assembly checkpoint signaling"/>
    <property type="evidence" value="ECO:0007669"/>
    <property type="project" value="TreeGrafter"/>
</dbReference>
<dbReference type="InterPro" id="IPR055148">
    <property type="entry name" value="ZW10_C_2"/>
</dbReference>
<feature type="compositionally biased region" description="Basic and acidic residues" evidence="2">
    <location>
        <begin position="493"/>
        <end position="513"/>
    </location>
</feature>
<feature type="region of interest" description="Disordered" evidence="2">
    <location>
        <begin position="426"/>
        <end position="558"/>
    </location>
</feature>
<dbReference type="PANTHER" id="PTHR12205:SF0">
    <property type="entry name" value="CENTROMERE_KINETOCHORE PROTEIN ZW10 HOMOLOG"/>
    <property type="match status" value="1"/>
</dbReference>
<evidence type="ECO:0000256" key="1">
    <source>
        <dbReference type="SAM" id="Coils"/>
    </source>
</evidence>
<protein>
    <recommendedName>
        <fullName evidence="3">ZW10 C-terminal helical domain-containing protein</fullName>
    </recommendedName>
</protein>
<dbReference type="EMBL" id="ONZQ02000002">
    <property type="protein sequence ID" value="SPN98973.1"/>
    <property type="molecule type" value="Genomic_DNA"/>
</dbReference>
<feature type="compositionally biased region" description="Acidic residues" evidence="2">
    <location>
        <begin position="481"/>
        <end position="492"/>
    </location>
</feature>
<dbReference type="GO" id="GO:0006888">
    <property type="term" value="P:endoplasmic reticulum to Golgi vesicle-mediated transport"/>
    <property type="evidence" value="ECO:0007669"/>
    <property type="project" value="TreeGrafter"/>
</dbReference>